<dbReference type="RefSeq" id="WP_010852626.1">
    <property type="nucleotide sequence ID" value="NZ_AQHR01000020.1"/>
</dbReference>
<evidence type="ECO:0000313" key="4">
    <source>
        <dbReference type="Proteomes" id="UP000013909"/>
    </source>
</evidence>
<evidence type="ECO:0000256" key="2">
    <source>
        <dbReference type="ARBA" id="ARBA00023295"/>
    </source>
</evidence>
<dbReference type="SUPFAM" id="SSF49899">
    <property type="entry name" value="Concanavalin A-like lectins/glucanases"/>
    <property type="match status" value="1"/>
</dbReference>
<dbReference type="Gene3D" id="2.60.120.200">
    <property type="match status" value="1"/>
</dbReference>
<protein>
    <recommendedName>
        <fullName evidence="5">Concanavalin A-like lectin/glucanases superfamily protein</fullName>
    </recommendedName>
</protein>
<sequence length="772" mass="87398">MMAYKINPLAYLVVFLAYLFLSCHQGKGDFDEAVDLDARLVEDKHTVLLWLFDEEAYPNATITDASPYEVADLRLTSSTLEQGKFGNALSSQKGYNVIYAGFPGRGALVPRQPEGVPTGLWGPTYAPEKLLRALAGPSFTIEFWLKTSDGMPKEAYLLDLGRGLDVGFSLLFLDEGKTLELRNHYRGLKTIFTRNEGFAHRHDFTHLAIQIDGEGNGSVFLDGSLTVEGISSSLEKSALPLIESPRDNFNEDRNWADFNEEQKIQRRFNVSLLQSRAADGDLPGVLDELRVSDTLRFWKDGFQPTTYSMNFSDAAYSLPTPTGPPLLFPKETMEGTIFDFGRRKHLFLDDRLLEKMENAQIVMKPWRLEDAEKTDIQKVDGEWRITFVQDGDRKLGIATANYNSTLGLVYLYETKDGLTFDGKPVKMVNYPMGGDLFIDDSPEALRDGTRFKLTAYVCGRGIYLYTSPDAYQWKRNETSMLPLLSGGSAESFYDDQRGNYVTYLKRDASFDNPEAVNPQKRVSVRFETGDPYKVWPFKKMKEPYFEYSPFPVVTGEGESQFILPQGPPSYEQVYRTRVIKYPYAPDTYLAFPWIYLADSDDRNVAIAHSRDGDEWNVITEPYLVDRGNYTEVISCQGMHREGDELWHYVEVGDAHGRGERTWYRIRMRLDGYFALQSDGYAGSFTTKTLRVAGDKLHLNYVVQEGGSVLVEVLDEGGSIIPGFSKDECAPLTGDQASASVTWKEAGFKLLEGRNIKLKFYLRDAEVYAFETL</sequence>
<dbReference type="InterPro" id="IPR013320">
    <property type="entry name" value="ConA-like_dom_sf"/>
</dbReference>
<gene>
    <name evidence="3" type="ORF">ADIS_0477</name>
</gene>
<dbReference type="GO" id="GO:0005975">
    <property type="term" value="P:carbohydrate metabolic process"/>
    <property type="evidence" value="ECO:0007669"/>
    <property type="project" value="UniProtKB-ARBA"/>
</dbReference>
<comment type="caution">
    <text evidence="3">The sequence shown here is derived from an EMBL/GenBank/DDBJ whole genome shotgun (WGS) entry which is preliminary data.</text>
</comment>
<dbReference type="InterPro" id="IPR023296">
    <property type="entry name" value="Glyco_hydro_beta-prop_sf"/>
</dbReference>
<proteinExistence type="predicted"/>
<dbReference type="STRING" id="1232681.ADIS_0477"/>
<dbReference type="PROSITE" id="PS51257">
    <property type="entry name" value="PROKAR_LIPOPROTEIN"/>
    <property type="match status" value="1"/>
</dbReference>
<dbReference type="OrthoDB" id="9814380at2"/>
<name>R7ZY37_9BACT</name>
<evidence type="ECO:0000256" key="1">
    <source>
        <dbReference type="ARBA" id="ARBA00022801"/>
    </source>
</evidence>
<keyword evidence="2" id="KW-0326">Glycosidase</keyword>
<evidence type="ECO:0008006" key="5">
    <source>
        <dbReference type="Google" id="ProtNLM"/>
    </source>
</evidence>
<accession>R7ZY37</accession>
<keyword evidence="1" id="KW-0378">Hydrolase</keyword>
<dbReference type="SUPFAM" id="SSF75005">
    <property type="entry name" value="Arabinanase/levansucrase/invertase"/>
    <property type="match status" value="1"/>
</dbReference>
<reference evidence="3 4" key="1">
    <citation type="submission" date="2013-02" db="EMBL/GenBank/DDBJ databases">
        <title>A novel strain isolated from Lonar lake, Maharashtra, India.</title>
        <authorList>
            <person name="Singh A."/>
        </authorList>
    </citation>
    <scope>NUCLEOTIDE SEQUENCE [LARGE SCALE GENOMIC DNA]</scope>
    <source>
        <strain evidence="3 4">AK24</strain>
    </source>
</reference>
<dbReference type="EMBL" id="AQHR01000020">
    <property type="protein sequence ID" value="EON79060.1"/>
    <property type="molecule type" value="Genomic_DNA"/>
</dbReference>
<organism evidence="3 4">
    <name type="scientific">Lunatimonas lonarensis</name>
    <dbReference type="NCBI Taxonomy" id="1232681"/>
    <lineage>
        <taxon>Bacteria</taxon>
        <taxon>Pseudomonadati</taxon>
        <taxon>Bacteroidota</taxon>
        <taxon>Cytophagia</taxon>
        <taxon>Cytophagales</taxon>
        <taxon>Cyclobacteriaceae</taxon>
    </lineage>
</organism>
<dbReference type="Proteomes" id="UP000013909">
    <property type="component" value="Unassembled WGS sequence"/>
</dbReference>
<evidence type="ECO:0000313" key="3">
    <source>
        <dbReference type="EMBL" id="EON79060.1"/>
    </source>
</evidence>
<keyword evidence="4" id="KW-1185">Reference proteome</keyword>
<dbReference type="GO" id="GO:0004553">
    <property type="term" value="F:hydrolase activity, hydrolyzing O-glycosyl compounds"/>
    <property type="evidence" value="ECO:0007669"/>
    <property type="project" value="UniProtKB-ARBA"/>
</dbReference>
<dbReference type="AlphaFoldDB" id="R7ZY37"/>